<protein>
    <submittedName>
        <fullName evidence="1">Uncharacterized protein</fullName>
    </submittedName>
</protein>
<keyword evidence="2" id="KW-1185">Reference proteome</keyword>
<dbReference type="PANTHER" id="PTHR22605">
    <property type="entry name" value="RZ-TYPE DOMAIN-CONTAINING PROTEIN"/>
    <property type="match status" value="1"/>
</dbReference>
<dbReference type="GO" id="GO:0016887">
    <property type="term" value="F:ATP hydrolysis activity"/>
    <property type="evidence" value="ECO:0007669"/>
    <property type="project" value="InterPro"/>
</dbReference>
<gene>
    <name evidence="1" type="ORF">DPMN_141585</name>
</gene>
<dbReference type="InterPro" id="IPR031248">
    <property type="entry name" value="RNF213"/>
</dbReference>
<accession>A0A9D4GDS5</accession>
<dbReference type="AlphaFoldDB" id="A0A9D4GDS5"/>
<reference evidence="1" key="2">
    <citation type="submission" date="2020-11" db="EMBL/GenBank/DDBJ databases">
        <authorList>
            <person name="McCartney M.A."/>
            <person name="Auch B."/>
            <person name="Kono T."/>
            <person name="Mallez S."/>
            <person name="Becker A."/>
            <person name="Gohl D.M."/>
            <person name="Silverstein K.A.T."/>
            <person name="Koren S."/>
            <person name="Bechman K.B."/>
            <person name="Herman A."/>
            <person name="Abrahante J.E."/>
            <person name="Garbe J."/>
        </authorList>
    </citation>
    <scope>NUCLEOTIDE SEQUENCE</scope>
    <source>
        <strain evidence="1">Duluth1</strain>
        <tissue evidence="1">Whole animal</tissue>
    </source>
</reference>
<organism evidence="1 2">
    <name type="scientific">Dreissena polymorpha</name>
    <name type="common">Zebra mussel</name>
    <name type="synonym">Mytilus polymorpha</name>
    <dbReference type="NCBI Taxonomy" id="45954"/>
    <lineage>
        <taxon>Eukaryota</taxon>
        <taxon>Metazoa</taxon>
        <taxon>Spiralia</taxon>
        <taxon>Lophotrochozoa</taxon>
        <taxon>Mollusca</taxon>
        <taxon>Bivalvia</taxon>
        <taxon>Autobranchia</taxon>
        <taxon>Heteroconchia</taxon>
        <taxon>Euheterodonta</taxon>
        <taxon>Imparidentia</taxon>
        <taxon>Neoheterodontei</taxon>
        <taxon>Myida</taxon>
        <taxon>Dreissenoidea</taxon>
        <taxon>Dreissenidae</taxon>
        <taxon>Dreissena</taxon>
    </lineage>
</organism>
<dbReference type="EMBL" id="JAIWYP010000006">
    <property type="protein sequence ID" value="KAH3813135.1"/>
    <property type="molecule type" value="Genomic_DNA"/>
</dbReference>
<dbReference type="Proteomes" id="UP000828390">
    <property type="component" value="Unassembled WGS sequence"/>
</dbReference>
<evidence type="ECO:0000313" key="1">
    <source>
        <dbReference type="EMBL" id="KAH3813135.1"/>
    </source>
</evidence>
<evidence type="ECO:0000313" key="2">
    <source>
        <dbReference type="Proteomes" id="UP000828390"/>
    </source>
</evidence>
<name>A0A9D4GDS5_DREPO</name>
<proteinExistence type="predicted"/>
<reference evidence="1" key="1">
    <citation type="journal article" date="2019" name="bioRxiv">
        <title>The Genome of the Zebra Mussel, Dreissena polymorpha: A Resource for Invasive Species Research.</title>
        <authorList>
            <person name="McCartney M.A."/>
            <person name="Auch B."/>
            <person name="Kono T."/>
            <person name="Mallez S."/>
            <person name="Zhang Y."/>
            <person name="Obille A."/>
            <person name="Becker A."/>
            <person name="Abrahante J.E."/>
            <person name="Garbe J."/>
            <person name="Badalamenti J.P."/>
            <person name="Herman A."/>
            <person name="Mangelson H."/>
            <person name="Liachko I."/>
            <person name="Sullivan S."/>
            <person name="Sone E.D."/>
            <person name="Koren S."/>
            <person name="Silverstein K.A.T."/>
            <person name="Beckman K.B."/>
            <person name="Gohl D.M."/>
        </authorList>
    </citation>
    <scope>NUCLEOTIDE SEQUENCE</scope>
    <source>
        <strain evidence="1">Duluth1</strain>
        <tissue evidence="1">Whole animal</tissue>
    </source>
</reference>
<dbReference type="GO" id="GO:0004842">
    <property type="term" value="F:ubiquitin-protein transferase activity"/>
    <property type="evidence" value="ECO:0007669"/>
    <property type="project" value="InterPro"/>
</dbReference>
<dbReference type="PANTHER" id="PTHR22605:SF16">
    <property type="entry name" value="E3 UBIQUITIN-PROTEIN LIGASE RNF213"/>
    <property type="match status" value="1"/>
</dbReference>
<sequence>MVTFQCSPLATSEGIIGTFKQCARFQKDKDLDKFVSVVVLEEIGLAEDVPQMPLKVKRYCV</sequence>
<comment type="caution">
    <text evidence="1">The sequence shown here is derived from an EMBL/GenBank/DDBJ whole genome shotgun (WGS) entry which is preliminary data.</text>
</comment>